<dbReference type="OrthoDB" id="5957327at2759"/>
<keyword evidence="2" id="KW-0547">Nucleotide-binding</keyword>
<dbReference type="GeneID" id="63788347"/>
<dbReference type="InterPro" id="IPR052093">
    <property type="entry name" value="HR_Repair_Mediator"/>
</dbReference>
<dbReference type="AlphaFoldDB" id="A0A1Y2FI67"/>
<dbReference type="PANTHER" id="PTHR46239:SF1">
    <property type="entry name" value="DNA REPAIR PROTEIN RAD51 HOMOLOG 3"/>
    <property type="match status" value="1"/>
</dbReference>
<evidence type="ECO:0000259" key="8">
    <source>
        <dbReference type="PROSITE" id="PS50162"/>
    </source>
</evidence>
<keyword evidence="4" id="KW-0067">ATP-binding</keyword>
<evidence type="ECO:0000313" key="10">
    <source>
        <dbReference type="Proteomes" id="UP000193685"/>
    </source>
</evidence>
<dbReference type="Gene3D" id="3.40.50.300">
    <property type="entry name" value="P-loop containing nucleotide triphosphate hydrolases"/>
    <property type="match status" value="1"/>
</dbReference>
<dbReference type="PROSITE" id="PS50162">
    <property type="entry name" value="RECA_2"/>
    <property type="match status" value="1"/>
</dbReference>
<dbReference type="STRING" id="56484.A0A1Y2FI67"/>
<dbReference type="PANTHER" id="PTHR46239">
    <property type="entry name" value="DNA REPAIR PROTEIN RAD51 HOMOLOG 3 RAD51C"/>
    <property type="match status" value="1"/>
</dbReference>
<keyword evidence="9" id="KW-0378">Hydrolase</keyword>
<dbReference type="GO" id="GO:0140664">
    <property type="term" value="F:ATP-dependent DNA damage sensor activity"/>
    <property type="evidence" value="ECO:0007669"/>
    <property type="project" value="InterPro"/>
</dbReference>
<dbReference type="GO" id="GO:0033063">
    <property type="term" value="C:Rad51B-Rad51C-Rad51D-XRCC2 complex"/>
    <property type="evidence" value="ECO:0007669"/>
    <property type="project" value="TreeGrafter"/>
</dbReference>
<evidence type="ECO:0000256" key="4">
    <source>
        <dbReference type="ARBA" id="ARBA00022840"/>
    </source>
</evidence>
<accession>A0A1Y2FI67</accession>
<keyword evidence="3" id="KW-0227">DNA damage</keyword>
<dbReference type="GO" id="GO:0033065">
    <property type="term" value="C:Rad51C-XRCC3 complex"/>
    <property type="evidence" value="ECO:0007669"/>
    <property type="project" value="TreeGrafter"/>
</dbReference>
<dbReference type="GO" id="GO:0007131">
    <property type="term" value="P:reciprocal meiotic recombination"/>
    <property type="evidence" value="ECO:0007669"/>
    <property type="project" value="TreeGrafter"/>
</dbReference>
<dbReference type="GO" id="GO:0005524">
    <property type="term" value="F:ATP binding"/>
    <property type="evidence" value="ECO:0007669"/>
    <property type="project" value="UniProtKB-KW"/>
</dbReference>
<gene>
    <name evidence="9" type="ORF">BCR37DRAFT_397919</name>
</gene>
<feature type="compositionally biased region" description="Basic and acidic residues" evidence="7">
    <location>
        <begin position="1"/>
        <end position="11"/>
    </location>
</feature>
<comment type="caution">
    <text evidence="9">The sequence shown here is derived from an EMBL/GenBank/DDBJ whole genome shotgun (WGS) entry which is preliminary data.</text>
</comment>
<proteinExistence type="predicted"/>
<feature type="domain" description="RecA family profile 1" evidence="8">
    <location>
        <begin position="39"/>
        <end position="242"/>
    </location>
</feature>
<dbReference type="Pfam" id="PF03796">
    <property type="entry name" value="DnaB_C"/>
    <property type="match status" value="1"/>
</dbReference>
<evidence type="ECO:0000256" key="5">
    <source>
        <dbReference type="ARBA" id="ARBA00023204"/>
    </source>
</evidence>
<comment type="subcellular location">
    <subcellularLocation>
        <location evidence="1">Nucleus</location>
    </subcellularLocation>
</comment>
<keyword evidence="6" id="KW-0539">Nucleus</keyword>
<name>A0A1Y2FI67_PROLT</name>
<evidence type="ECO:0000256" key="1">
    <source>
        <dbReference type="ARBA" id="ARBA00004123"/>
    </source>
</evidence>
<keyword evidence="5" id="KW-0234">DNA repair</keyword>
<dbReference type="GO" id="GO:0000707">
    <property type="term" value="P:meiotic DNA recombinase assembly"/>
    <property type="evidence" value="ECO:0007669"/>
    <property type="project" value="TreeGrafter"/>
</dbReference>
<evidence type="ECO:0000256" key="3">
    <source>
        <dbReference type="ARBA" id="ARBA00022763"/>
    </source>
</evidence>
<dbReference type="GO" id="GO:0005657">
    <property type="term" value="C:replication fork"/>
    <property type="evidence" value="ECO:0007669"/>
    <property type="project" value="TreeGrafter"/>
</dbReference>
<sequence>MKRDKTSHETFSRMAGQSQAGSSHLKNIKVSLSQALQHTPNVLETGLPTIDRQLRGGLVPGLLTEVYGPPGSGKTAFAMYMAAHILEDHAEKQGAATASVEPSDKDETLISWLECSQRLPATRLRDMISTNAFDTDVEMAKLSRVKTRRVASLPALMAMLLHAPDGDLPIFLTKDTKLLVIDDLTTLFNAAFPPEDSRSAAPGESQSARRARVTKLLAQTLQTLAASCQIIILVLCKLTTRVAAGSGATLVASLGDAWQDACSTRLLLYRDFPPVRLSADDAAALRYCAVQKVGGAMLARPEGVPVRIVGSGFQEMDLDALSRSVGTQRFREMHPPPETSSTINRAELPVEEPPSVDAEVSEVLEPATLESSKRPASETSPLSPSKAKRFVLEEVRDSEEEDDLDEVALEEEAERAI</sequence>
<dbReference type="RefSeq" id="XP_040725943.1">
    <property type="nucleotide sequence ID" value="XM_040871748.1"/>
</dbReference>
<evidence type="ECO:0000256" key="6">
    <source>
        <dbReference type="ARBA" id="ARBA00023242"/>
    </source>
</evidence>
<feature type="region of interest" description="Disordered" evidence="7">
    <location>
        <begin position="329"/>
        <end position="417"/>
    </location>
</feature>
<dbReference type="GO" id="GO:0008821">
    <property type="term" value="F:crossover junction DNA endonuclease activity"/>
    <property type="evidence" value="ECO:0007669"/>
    <property type="project" value="TreeGrafter"/>
</dbReference>
<protein>
    <submittedName>
        <fullName evidence="9">p-loop containing nucleoside triphosphate hydrolase protein</fullName>
    </submittedName>
</protein>
<evidence type="ECO:0000256" key="2">
    <source>
        <dbReference type="ARBA" id="ARBA00022741"/>
    </source>
</evidence>
<evidence type="ECO:0000256" key="7">
    <source>
        <dbReference type="SAM" id="MobiDB-lite"/>
    </source>
</evidence>
<evidence type="ECO:0000313" key="9">
    <source>
        <dbReference type="EMBL" id="ORY83648.1"/>
    </source>
</evidence>
<dbReference type="InterPro" id="IPR027417">
    <property type="entry name" value="P-loop_NTPase"/>
</dbReference>
<organism evidence="9 10">
    <name type="scientific">Protomyces lactucae-debilis</name>
    <dbReference type="NCBI Taxonomy" id="2754530"/>
    <lineage>
        <taxon>Eukaryota</taxon>
        <taxon>Fungi</taxon>
        <taxon>Dikarya</taxon>
        <taxon>Ascomycota</taxon>
        <taxon>Taphrinomycotina</taxon>
        <taxon>Taphrinomycetes</taxon>
        <taxon>Taphrinales</taxon>
        <taxon>Protomycetaceae</taxon>
        <taxon>Protomyces</taxon>
    </lineage>
</organism>
<dbReference type="GO" id="GO:0000400">
    <property type="term" value="F:four-way junction DNA binding"/>
    <property type="evidence" value="ECO:0007669"/>
    <property type="project" value="TreeGrafter"/>
</dbReference>
<dbReference type="Proteomes" id="UP000193685">
    <property type="component" value="Unassembled WGS sequence"/>
</dbReference>
<reference evidence="9 10" key="1">
    <citation type="submission" date="2016-07" db="EMBL/GenBank/DDBJ databases">
        <title>Pervasive Adenine N6-methylation of Active Genes in Fungi.</title>
        <authorList>
            <consortium name="DOE Joint Genome Institute"/>
            <person name="Mondo S.J."/>
            <person name="Dannebaum R.O."/>
            <person name="Kuo R.C."/>
            <person name="Labutti K."/>
            <person name="Haridas S."/>
            <person name="Kuo A."/>
            <person name="Salamov A."/>
            <person name="Ahrendt S.R."/>
            <person name="Lipzen A."/>
            <person name="Sullivan W."/>
            <person name="Andreopoulos W.B."/>
            <person name="Clum A."/>
            <person name="Lindquist E."/>
            <person name="Daum C."/>
            <person name="Ramamoorthy G.K."/>
            <person name="Gryganskyi A."/>
            <person name="Culley D."/>
            <person name="Magnuson J.K."/>
            <person name="James T.Y."/>
            <person name="O'Malley M.A."/>
            <person name="Stajich J.E."/>
            <person name="Spatafora J.W."/>
            <person name="Visel A."/>
            <person name="Grigoriev I.V."/>
        </authorList>
    </citation>
    <scope>NUCLEOTIDE SEQUENCE [LARGE SCALE GENOMIC DNA]</scope>
    <source>
        <strain evidence="9 10">12-1054</strain>
    </source>
</reference>
<dbReference type="EMBL" id="MCFI01000007">
    <property type="protein sequence ID" value="ORY83648.1"/>
    <property type="molecule type" value="Genomic_DNA"/>
</dbReference>
<dbReference type="InterPro" id="IPR003593">
    <property type="entry name" value="AAA+_ATPase"/>
</dbReference>
<dbReference type="InterPro" id="IPR020588">
    <property type="entry name" value="RecA_ATP-bd"/>
</dbReference>
<dbReference type="SMART" id="SM00382">
    <property type="entry name" value="AAA"/>
    <property type="match status" value="1"/>
</dbReference>
<feature type="compositionally biased region" description="Polar residues" evidence="7">
    <location>
        <begin position="15"/>
        <end position="24"/>
    </location>
</feature>
<dbReference type="SUPFAM" id="SSF52540">
    <property type="entry name" value="P-loop containing nucleoside triphosphate hydrolases"/>
    <property type="match status" value="1"/>
</dbReference>
<keyword evidence="10" id="KW-1185">Reference proteome</keyword>
<feature type="compositionally biased region" description="Acidic residues" evidence="7">
    <location>
        <begin position="396"/>
        <end position="417"/>
    </location>
</feature>
<feature type="region of interest" description="Disordered" evidence="7">
    <location>
        <begin position="1"/>
        <end position="24"/>
    </location>
</feature>
<dbReference type="InterPro" id="IPR007694">
    <property type="entry name" value="DNA_helicase_DnaB-like_C"/>
</dbReference>